<dbReference type="GO" id="GO:0006402">
    <property type="term" value="P:mRNA catabolic process"/>
    <property type="evidence" value="ECO:0007669"/>
    <property type="project" value="TreeGrafter"/>
</dbReference>
<keyword evidence="4" id="KW-0269">Exonuclease</keyword>
<dbReference type="Pfam" id="PF00773">
    <property type="entry name" value="RNB"/>
    <property type="match status" value="1"/>
</dbReference>
<name>A0A6J1RW01_FRAOC</name>
<dbReference type="AlphaFoldDB" id="A0A6J1RW01"/>
<dbReference type="Pfam" id="PF17849">
    <property type="entry name" value="OB_Dis3"/>
    <property type="match status" value="1"/>
</dbReference>
<dbReference type="GO" id="GO:0003723">
    <property type="term" value="F:RNA binding"/>
    <property type="evidence" value="ECO:0007669"/>
    <property type="project" value="UniProtKB-KW"/>
</dbReference>
<feature type="compositionally biased region" description="Low complexity" evidence="7">
    <location>
        <begin position="235"/>
        <end position="245"/>
    </location>
</feature>
<evidence type="ECO:0000313" key="10">
    <source>
        <dbReference type="RefSeq" id="XP_026272533.1"/>
    </source>
</evidence>
<dbReference type="Proteomes" id="UP000504606">
    <property type="component" value="Unplaced"/>
</dbReference>
<reference evidence="10" key="1">
    <citation type="submission" date="2025-08" db="UniProtKB">
        <authorList>
            <consortium name="RefSeq"/>
        </authorList>
    </citation>
    <scope>IDENTIFICATION</scope>
    <source>
        <tissue evidence="10">Whole organism</tissue>
    </source>
</reference>
<keyword evidence="2" id="KW-0540">Nuclease</keyword>
<keyword evidence="3" id="KW-0378">Hydrolase</keyword>
<feature type="compositionally biased region" description="Basic residues" evidence="7">
    <location>
        <begin position="36"/>
        <end position="51"/>
    </location>
</feature>
<evidence type="ECO:0000256" key="5">
    <source>
        <dbReference type="ARBA" id="ARBA00022884"/>
    </source>
</evidence>
<dbReference type="GO" id="GO:0000175">
    <property type="term" value="F:3'-5'-RNA exonuclease activity"/>
    <property type="evidence" value="ECO:0007669"/>
    <property type="project" value="TreeGrafter"/>
</dbReference>
<feature type="region of interest" description="Disordered" evidence="7">
    <location>
        <begin position="153"/>
        <end position="251"/>
    </location>
</feature>
<evidence type="ECO:0000259" key="8">
    <source>
        <dbReference type="SMART" id="SM00955"/>
    </source>
</evidence>
<evidence type="ECO:0000256" key="7">
    <source>
        <dbReference type="SAM" id="MobiDB-lite"/>
    </source>
</evidence>
<evidence type="ECO:0000313" key="9">
    <source>
        <dbReference type="Proteomes" id="UP000504606"/>
    </source>
</evidence>
<dbReference type="InterPro" id="IPR001900">
    <property type="entry name" value="RNase_II/R"/>
</dbReference>
<feature type="domain" description="RNB" evidence="8">
    <location>
        <begin position="463"/>
        <end position="809"/>
    </location>
</feature>
<dbReference type="Gene3D" id="2.40.50.690">
    <property type="match status" value="1"/>
</dbReference>
<dbReference type="RefSeq" id="XP_026272533.1">
    <property type="nucleotide sequence ID" value="XM_026416748.2"/>
</dbReference>
<dbReference type="OrthoDB" id="372421at2759"/>
<dbReference type="InterPro" id="IPR022966">
    <property type="entry name" value="RNase_II/R_CS"/>
</dbReference>
<dbReference type="InterPro" id="IPR050180">
    <property type="entry name" value="RNR_Ribonuclease"/>
</dbReference>
<dbReference type="InterPro" id="IPR033771">
    <property type="entry name" value="Rrp44_CSD1"/>
</dbReference>
<dbReference type="PANTHER" id="PTHR23355">
    <property type="entry name" value="RIBONUCLEASE"/>
    <property type="match status" value="1"/>
</dbReference>
<feature type="compositionally biased region" description="Polar residues" evidence="7">
    <location>
        <begin position="220"/>
        <end position="230"/>
    </location>
</feature>
<evidence type="ECO:0000256" key="6">
    <source>
        <dbReference type="RuleBase" id="RU003901"/>
    </source>
</evidence>
<dbReference type="Gene3D" id="2.40.50.700">
    <property type="match status" value="1"/>
</dbReference>
<comment type="similarity">
    <text evidence="1 6">Belongs to the RNR ribonuclease family.</text>
</comment>
<dbReference type="Gene3D" id="2.40.50.140">
    <property type="entry name" value="Nucleic acid-binding proteins"/>
    <property type="match status" value="1"/>
</dbReference>
<dbReference type="GO" id="GO:0010587">
    <property type="term" value="P:miRNA catabolic process"/>
    <property type="evidence" value="ECO:0007669"/>
    <property type="project" value="TreeGrafter"/>
</dbReference>
<feature type="region of interest" description="Disordered" evidence="7">
    <location>
        <begin position="1"/>
        <end position="58"/>
    </location>
</feature>
<feature type="compositionally biased region" description="Basic and acidic residues" evidence="7">
    <location>
        <begin position="7"/>
        <end position="27"/>
    </location>
</feature>
<dbReference type="KEGG" id="foc:113202498"/>
<dbReference type="InterPro" id="IPR041093">
    <property type="entry name" value="Dis3l2-like_C"/>
</dbReference>
<keyword evidence="5" id="KW-0694">RNA-binding</keyword>
<dbReference type="GeneID" id="113202498"/>
<evidence type="ECO:0000256" key="1">
    <source>
        <dbReference type="ARBA" id="ARBA00005785"/>
    </source>
</evidence>
<dbReference type="SMART" id="SM00955">
    <property type="entry name" value="RNB"/>
    <property type="match status" value="1"/>
</dbReference>
<dbReference type="PROSITE" id="PS01175">
    <property type="entry name" value="RIBONUCLEASE_II"/>
    <property type="match status" value="1"/>
</dbReference>
<sequence length="950" mass="107272">MDPIVLDSDKSAKSSRDVDVEDPKSLENGELSQPSTKKKNRRKERSRKKKLTSLDNQADDISGQVELLSLQDSLLSSNGPNTSFTAFTPFTPTISAENPLVNIAGLESSVSSPSKKRSKKKKNVALASIKKLSECNGELKEISSPGISEFLPETSEIPPVIPTDTVKVNPRNRRRAKPVSEYSSDFNHESITNVCDRKSSSNRKAKPQAMKPKPQHFENFPNSSQVRQKQGGTGSRSRTNRSSESMLNENKFDDHFQRELVEAMMKNQANVVKGFIRINQRNFREAYINNPDGSRDIIIDGVKDRNRALEGDEVAVLILPESQWKNTDGIQKVGKVIYILTQVHHRQAVGSLKKMQDNNSRVALFSPRDSRVPRLQIPMKECPGNPKDWENCLFNARIVEWNDVRYAKGQLIGDSFGVQGDIEAETRAILLENEIDGAPYDRSYQVFFPEPPFVPTENDFKGREDLRKLCIFTIDPSTAKDLDDAVSCEQLDNGNFKVGVHISDVTYFLREGTPLDREVAKRATTTYLVQRAYHMLPRELTMMCSLLPGEDKLAFSVFWEMTPDAEVVSHYFTRSVINSCSQLAYEHAQVMIDDPNYQWKEGEFPPIYGPWTVEDLKKVVLSLQSLAAIMRKHRFDTGALRVDQTKLMFHLDSAGEPENFAAYINKESHRLIEEFMLLANMTVATALQSRFPKLSFLRCHDEPQPDMLKKLADTLEKFGIVLDISSAGSLHSSLQRCKSDSNDTRFLALNSLCSRPMVRARYFCAASIDDVQYMKHYALNAPLYTHFTSPIRRYADVMVHRLLSALLGYSDELKWSVDYVNSIAANCNKMKFCAKKAGEQSNELFLALWVRKYGSIVEEAVVLDVKDRSFDALICSTGSNIRVYTDKLSASVEFKNDFVPQLSIVWSIDGTSQHSTQIVTMFSVVRVALRVSNTNLLKLEASLLPPIEQN</sequence>
<organism evidence="9 10">
    <name type="scientific">Frankliniella occidentalis</name>
    <name type="common">Western flower thrips</name>
    <name type="synonym">Euthrips occidentalis</name>
    <dbReference type="NCBI Taxonomy" id="133901"/>
    <lineage>
        <taxon>Eukaryota</taxon>
        <taxon>Metazoa</taxon>
        <taxon>Ecdysozoa</taxon>
        <taxon>Arthropoda</taxon>
        <taxon>Hexapoda</taxon>
        <taxon>Insecta</taxon>
        <taxon>Pterygota</taxon>
        <taxon>Neoptera</taxon>
        <taxon>Paraneoptera</taxon>
        <taxon>Thysanoptera</taxon>
        <taxon>Terebrantia</taxon>
        <taxon>Thripoidea</taxon>
        <taxon>Thripidae</taxon>
        <taxon>Frankliniella</taxon>
    </lineage>
</organism>
<keyword evidence="9" id="KW-1185">Reference proteome</keyword>
<dbReference type="SUPFAM" id="SSF50249">
    <property type="entry name" value="Nucleic acid-binding proteins"/>
    <property type="match status" value="2"/>
</dbReference>
<accession>A0A6J1RW01</accession>
<dbReference type="PANTHER" id="PTHR23355:SF9">
    <property type="entry name" value="DIS3-LIKE EXONUCLEASE 2"/>
    <property type="match status" value="1"/>
</dbReference>
<feature type="compositionally biased region" description="Polar residues" evidence="7">
    <location>
        <begin position="181"/>
        <end position="193"/>
    </location>
</feature>
<dbReference type="InterPro" id="IPR041505">
    <property type="entry name" value="Dis3_CSD2"/>
</dbReference>
<dbReference type="InterPro" id="IPR012340">
    <property type="entry name" value="NA-bd_OB-fold"/>
</dbReference>
<evidence type="ECO:0000256" key="4">
    <source>
        <dbReference type="ARBA" id="ARBA00022839"/>
    </source>
</evidence>
<proteinExistence type="inferred from homology"/>
<dbReference type="GO" id="GO:0000932">
    <property type="term" value="C:P-body"/>
    <property type="evidence" value="ECO:0007669"/>
    <property type="project" value="TreeGrafter"/>
</dbReference>
<protein>
    <submittedName>
        <fullName evidence="10">DIS3-like exonuclease 2</fullName>
    </submittedName>
</protein>
<dbReference type="Pfam" id="PF17216">
    <property type="entry name" value="Rrp44_CSD1"/>
    <property type="match status" value="1"/>
</dbReference>
<evidence type="ECO:0000256" key="2">
    <source>
        <dbReference type="ARBA" id="ARBA00022722"/>
    </source>
</evidence>
<dbReference type="Pfam" id="PF17877">
    <property type="entry name" value="Dis3l2_C_term"/>
    <property type="match status" value="1"/>
</dbReference>
<gene>
    <name evidence="10" type="primary">LOC113202498</name>
</gene>
<evidence type="ECO:0000256" key="3">
    <source>
        <dbReference type="ARBA" id="ARBA00022801"/>
    </source>
</evidence>